<organism evidence="2 3">
    <name type="scientific">Alcanivorax sediminis</name>
    <dbReference type="NCBI Taxonomy" id="2663008"/>
    <lineage>
        <taxon>Bacteria</taxon>
        <taxon>Pseudomonadati</taxon>
        <taxon>Pseudomonadota</taxon>
        <taxon>Gammaproteobacteria</taxon>
        <taxon>Oceanospirillales</taxon>
        <taxon>Alcanivoracaceae</taxon>
        <taxon>Alcanivorax</taxon>
    </lineage>
</organism>
<dbReference type="Pfam" id="PF09829">
    <property type="entry name" value="DUF2057"/>
    <property type="match status" value="1"/>
</dbReference>
<dbReference type="PROSITE" id="PS51257">
    <property type="entry name" value="PROKAR_LIPOPROTEIN"/>
    <property type="match status" value="1"/>
</dbReference>
<evidence type="ECO:0000313" key="3">
    <source>
        <dbReference type="Proteomes" id="UP000469421"/>
    </source>
</evidence>
<dbReference type="InterPro" id="IPR018635">
    <property type="entry name" value="UPF0319"/>
</dbReference>
<reference evidence="2 3" key="1">
    <citation type="submission" date="2019-10" db="EMBL/GenBank/DDBJ databases">
        <title>Alcanivorax sp.PA15-N-34 draft genome sequence.</title>
        <authorList>
            <person name="Liao X."/>
            <person name="Shao Z."/>
        </authorList>
    </citation>
    <scope>NUCLEOTIDE SEQUENCE [LARGE SCALE GENOMIC DNA]</scope>
    <source>
        <strain evidence="2 3">PA15-N-34</strain>
    </source>
</reference>
<sequence length="229" mass="24637">MLFLRLTAIALFALLLSACAQSPVVQLYDGPAQSDNKVVTVRVPSQLEVFTINGKEVDGVNTFFASDFKDLKLTPGRYEILAYYKELWQLDADNHEIVKTNPANFIVDGKPGDMWVLGYKQPADVEAARAMEDSFTGWAENAVSGEKVAAAQSQLILKRGFLAPVTGEEVAAPASNTVAPQATAASTSAPAPAAGGEAAAAASYLDTLKAQWNQATPEERREFLQWIAE</sequence>
<dbReference type="EMBL" id="WIRE01000001">
    <property type="protein sequence ID" value="MQX52609.1"/>
    <property type="molecule type" value="Genomic_DNA"/>
</dbReference>
<keyword evidence="3" id="KW-1185">Reference proteome</keyword>
<gene>
    <name evidence="2" type="ORF">GFN93_05070</name>
</gene>
<accession>A0A6N7LQK8</accession>
<name>A0A6N7LQK8_9GAMM</name>
<evidence type="ECO:0000313" key="2">
    <source>
        <dbReference type="EMBL" id="MQX52609.1"/>
    </source>
</evidence>
<dbReference type="Proteomes" id="UP000469421">
    <property type="component" value="Unassembled WGS sequence"/>
</dbReference>
<protein>
    <submittedName>
        <fullName evidence="2">DUF2057 domain-containing protein</fullName>
    </submittedName>
</protein>
<evidence type="ECO:0000256" key="1">
    <source>
        <dbReference type="SAM" id="SignalP"/>
    </source>
</evidence>
<dbReference type="AlphaFoldDB" id="A0A6N7LQK8"/>
<proteinExistence type="predicted"/>
<feature type="signal peptide" evidence="1">
    <location>
        <begin position="1"/>
        <end position="20"/>
    </location>
</feature>
<comment type="caution">
    <text evidence="2">The sequence shown here is derived from an EMBL/GenBank/DDBJ whole genome shotgun (WGS) entry which is preliminary data.</text>
</comment>
<feature type="chain" id="PRO_5027103239" evidence="1">
    <location>
        <begin position="21"/>
        <end position="229"/>
    </location>
</feature>
<dbReference type="RefSeq" id="WP_153499461.1">
    <property type="nucleotide sequence ID" value="NZ_WIRE01000001.1"/>
</dbReference>
<keyword evidence="1" id="KW-0732">Signal</keyword>